<sequence length="125" mass="13705">MTIAVQSRVVVAVLSRFWSSSGSTNGSPGSKTPKIISPHIQRLKFFYLLKNICRLSERVGDLGKRGMENLALAGPPLKPVSVSLDEVLSLQCVDHIAQLEVSRFAQCALSSTVHDADYKLLTMNY</sequence>
<accession>A0ABQ9DBB1</accession>
<keyword evidence="2" id="KW-1185">Reference proteome</keyword>
<evidence type="ECO:0000313" key="1">
    <source>
        <dbReference type="EMBL" id="KAJ7416922.1"/>
    </source>
</evidence>
<comment type="caution">
    <text evidence="1">The sequence shown here is derived from an EMBL/GenBank/DDBJ whole genome shotgun (WGS) entry which is preliminary data.</text>
</comment>
<evidence type="ECO:0000313" key="2">
    <source>
        <dbReference type="Proteomes" id="UP001145742"/>
    </source>
</evidence>
<protein>
    <submittedName>
        <fullName evidence="1">Uncharacterized protein</fullName>
    </submittedName>
</protein>
<dbReference type="Proteomes" id="UP001145742">
    <property type="component" value="Unassembled WGS sequence"/>
</dbReference>
<dbReference type="EMBL" id="WHWB01033789">
    <property type="protein sequence ID" value="KAJ7416922.1"/>
    <property type="molecule type" value="Genomic_DNA"/>
</dbReference>
<reference evidence="1" key="1">
    <citation type="submission" date="2019-10" db="EMBL/GenBank/DDBJ databases">
        <authorList>
            <person name="Soares A.E.R."/>
            <person name="Aleixo A."/>
            <person name="Schneider P."/>
            <person name="Miyaki C.Y."/>
            <person name="Schneider M.P."/>
            <person name="Mello C."/>
            <person name="Vasconcelos A.T.R."/>
        </authorList>
    </citation>
    <scope>NUCLEOTIDE SEQUENCE</scope>
    <source>
        <tissue evidence="1">Muscle</tissue>
    </source>
</reference>
<organism evidence="1 2">
    <name type="scientific">Willisornis vidua</name>
    <name type="common">Xingu scale-backed antbird</name>
    <dbReference type="NCBI Taxonomy" id="1566151"/>
    <lineage>
        <taxon>Eukaryota</taxon>
        <taxon>Metazoa</taxon>
        <taxon>Chordata</taxon>
        <taxon>Craniata</taxon>
        <taxon>Vertebrata</taxon>
        <taxon>Euteleostomi</taxon>
        <taxon>Archelosauria</taxon>
        <taxon>Archosauria</taxon>
        <taxon>Dinosauria</taxon>
        <taxon>Saurischia</taxon>
        <taxon>Theropoda</taxon>
        <taxon>Coelurosauria</taxon>
        <taxon>Aves</taxon>
        <taxon>Neognathae</taxon>
        <taxon>Neoaves</taxon>
        <taxon>Telluraves</taxon>
        <taxon>Australaves</taxon>
        <taxon>Passeriformes</taxon>
        <taxon>Thamnophilidae</taxon>
        <taxon>Willisornis</taxon>
    </lineage>
</organism>
<proteinExistence type="predicted"/>
<gene>
    <name evidence="1" type="ORF">WISP_67708</name>
</gene>
<name>A0ABQ9DBB1_9PASS</name>